<dbReference type="InterPro" id="IPR003111">
    <property type="entry name" value="Lon_prtase_N"/>
</dbReference>
<sequence length="202" mass="22834">MMLAIFPLPIVLLPGGVTRLNIFEPKYIRLVTESYRDGGFALLPYKQSTSYISHTNAKSSIAAWVEIIDFNTSTDDLLCIDIKAKKLIEITSVESEADGLLRGSFHALQHWPDKYELSKTAQNNKENKKLMSVLNTIFAEHQHLAALYPHANEQDLPWVCARFIELLPLDIKDKINFMAPESFEQCLAFLHTTINGHHNAPA</sequence>
<dbReference type="RefSeq" id="WP_019441006.1">
    <property type="nucleotide sequence ID" value="NZ_ALOE01000012.1"/>
</dbReference>
<dbReference type="InterPro" id="IPR046336">
    <property type="entry name" value="Lon_prtase_N_sf"/>
</dbReference>
<dbReference type="SUPFAM" id="SSF88697">
    <property type="entry name" value="PUA domain-like"/>
    <property type="match status" value="1"/>
</dbReference>
<name>A0A5J6WID6_MORMI</name>
<evidence type="ECO:0000313" key="3">
    <source>
        <dbReference type="Proteomes" id="UP000327424"/>
    </source>
</evidence>
<feature type="domain" description="Lon N-terminal" evidence="1">
    <location>
        <begin position="3"/>
        <end position="184"/>
    </location>
</feature>
<proteinExistence type="predicted"/>
<evidence type="ECO:0000259" key="1">
    <source>
        <dbReference type="Pfam" id="PF02190"/>
    </source>
</evidence>
<dbReference type="Gene3D" id="2.30.130.40">
    <property type="entry name" value="LON domain-like"/>
    <property type="match status" value="1"/>
</dbReference>
<keyword evidence="3" id="KW-1185">Reference proteome</keyword>
<dbReference type="AlphaFoldDB" id="A0A5J6WID6"/>
<reference evidence="2 3" key="1">
    <citation type="submission" date="2019-09" db="EMBL/GenBank/DDBJ databases">
        <title>Hybrid Assembly of the complete Genome of the Deep-Sea Bacterium Moritella marina from long Nanopore and Illumina reads.</title>
        <authorList>
            <person name="Magin S."/>
            <person name="Georgoulis A."/>
            <person name="Papadimitriou K."/>
            <person name="Iliakis G."/>
            <person name="Vorgias C.E."/>
        </authorList>
    </citation>
    <scope>NUCLEOTIDE SEQUENCE [LARGE SCALE GENOMIC DNA]</scope>
    <source>
        <strain evidence="2 3">MP-1</strain>
    </source>
</reference>
<dbReference type="Proteomes" id="UP000327424">
    <property type="component" value="Chromosome"/>
</dbReference>
<dbReference type="OrthoDB" id="8558970at2"/>
<evidence type="ECO:0000313" key="2">
    <source>
        <dbReference type="EMBL" id="QFI36950.1"/>
    </source>
</evidence>
<protein>
    <recommendedName>
        <fullName evidence="1">Lon N-terminal domain-containing protein</fullName>
    </recommendedName>
</protein>
<dbReference type="InterPro" id="IPR015947">
    <property type="entry name" value="PUA-like_sf"/>
</dbReference>
<dbReference type="EMBL" id="CP044399">
    <property type="protein sequence ID" value="QFI36950.1"/>
    <property type="molecule type" value="Genomic_DNA"/>
</dbReference>
<dbReference type="KEGG" id="mmaa:FR932_03455"/>
<dbReference type="Pfam" id="PF02190">
    <property type="entry name" value="LON_substr_bdg"/>
    <property type="match status" value="1"/>
</dbReference>
<organism evidence="2 3">
    <name type="scientific">Moritella marina ATCC 15381</name>
    <dbReference type="NCBI Taxonomy" id="1202962"/>
    <lineage>
        <taxon>Bacteria</taxon>
        <taxon>Pseudomonadati</taxon>
        <taxon>Pseudomonadota</taxon>
        <taxon>Gammaproteobacteria</taxon>
        <taxon>Alteromonadales</taxon>
        <taxon>Moritellaceae</taxon>
        <taxon>Moritella</taxon>
    </lineage>
</organism>
<accession>A0A5J6WID6</accession>
<gene>
    <name evidence="2" type="ORF">FR932_03455</name>
</gene>